<sequence>MSNVPLAPPAAWVPCPKCKAQVPCYDPSSSQYFGCFNCRTFFAAKPTPGSEARVVTGFKRELPPGPSLPLGATASLGGYLCRLTGYQVRGEKNDRIAEWREYQLRPAEPIVGDDPIDFPLQLAEYKGHWLLIRRARSFPATKGNYPFQKKDWTSESTGNTYRLWHRYEPIIRDAQGEFDWNILADEQL</sequence>
<evidence type="ECO:0000313" key="1">
    <source>
        <dbReference type="EMBL" id="GFD15983.1"/>
    </source>
</evidence>
<feature type="non-terminal residue" evidence="1">
    <location>
        <position position="188"/>
    </location>
</feature>
<name>A0A699U1S2_TANCI</name>
<accession>A0A699U1S2</accession>
<dbReference type="EMBL" id="BKCJ011290303">
    <property type="protein sequence ID" value="GFD15983.1"/>
    <property type="molecule type" value="Genomic_DNA"/>
</dbReference>
<dbReference type="AlphaFoldDB" id="A0A699U1S2"/>
<proteinExistence type="predicted"/>
<gene>
    <name evidence="1" type="ORF">Tci_887952</name>
</gene>
<organism evidence="1">
    <name type="scientific">Tanacetum cinerariifolium</name>
    <name type="common">Dalmatian daisy</name>
    <name type="synonym">Chrysanthemum cinerariifolium</name>
    <dbReference type="NCBI Taxonomy" id="118510"/>
    <lineage>
        <taxon>Eukaryota</taxon>
        <taxon>Viridiplantae</taxon>
        <taxon>Streptophyta</taxon>
        <taxon>Embryophyta</taxon>
        <taxon>Tracheophyta</taxon>
        <taxon>Spermatophyta</taxon>
        <taxon>Magnoliopsida</taxon>
        <taxon>eudicotyledons</taxon>
        <taxon>Gunneridae</taxon>
        <taxon>Pentapetalae</taxon>
        <taxon>asterids</taxon>
        <taxon>campanulids</taxon>
        <taxon>Asterales</taxon>
        <taxon>Asteraceae</taxon>
        <taxon>Asteroideae</taxon>
        <taxon>Anthemideae</taxon>
        <taxon>Anthemidinae</taxon>
        <taxon>Tanacetum</taxon>
    </lineage>
</organism>
<comment type="caution">
    <text evidence="1">The sequence shown here is derived from an EMBL/GenBank/DDBJ whole genome shotgun (WGS) entry which is preliminary data.</text>
</comment>
<protein>
    <submittedName>
        <fullName evidence="1">Uncharacterized protein</fullName>
    </submittedName>
</protein>
<reference evidence="1" key="1">
    <citation type="journal article" date="2019" name="Sci. Rep.">
        <title>Draft genome of Tanacetum cinerariifolium, the natural source of mosquito coil.</title>
        <authorList>
            <person name="Yamashiro T."/>
            <person name="Shiraishi A."/>
            <person name="Satake H."/>
            <person name="Nakayama K."/>
        </authorList>
    </citation>
    <scope>NUCLEOTIDE SEQUENCE</scope>
</reference>